<dbReference type="SUPFAM" id="SSF50156">
    <property type="entry name" value="PDZ domain-like"/>
    <property type="match status" value="1"/>
</dbReference>
<protein>
    <recommendedName>
        <fullName evidence="2">PDZ domain-containing protein</fullName>
    </recommendedName>
</protein>
<evidence type="ECO:0000256" key="1">
    <source>
        <dbReference type="SAM" id="MobiDB-lite"/>
    </source>
</evidence>
<feature type="region of interest" description="Disordered" evidence="1">
    <location>
        <begin position="322"/>
        <end position="397"/>
    </location>
</feature>
<feature type="region of interest" description="Disordered" evidence="1">
    <location>
        <begin position="198"/>
        <end position="245"/>
    </location>
</feature>
<feature type="compositionally biased region" description="Acidic residues" evidence="1">
    <location>
        <begin position="373"/>
        <end position="384"/>
    </location>
</feature>
<proteinExistence type="predicted"/>
<dbReference type="InterPro" id="IPR051291">
    <property type="entry name" value="CIMAP"/>
</dbReference>
<feature type="compositionally biased region" description="Basic residues" evidence="1">
    <location>
        <begin position="236"/>
        <end position="245"/>
    </location>
</feature>
<feature type="compositionally biased region" description="Low complexity" evidence="1">
    <location>
        <begin position="157"/>
        <end position="173"/>
    </location>
</feature>
<feature type="region of interest" description="Disordered" evidence="1">
    <location>
        <begin position="134"/>
        <end position="173"/>
    </location>
</feature>
<dbReference type="Pfam" id="PF13180">
    <property type="entry name" value="PDZ_2"/>
    <property type="match status" value="1"/>
</dbReference>
<dbReference type="InterPro" id="IPR010736">
    <property type="entry name" value="SHIPPO-rpt"/>
</dbReference>
<evidence type="ECO:0000313" key="3">
    <source>
        <dbReference type="EMBL" id="CAE2192106.1"/>
    </source>
</evidence>
<feature type="compositionally biased region" description="Basic and acidic residues" evidence="1">
    <location>
        <begin position="210"/>
        <end position="225"/>
    </location>
</feature>
<feature type="domain" description="PDZ" evidence="2">
    <location>
        <begin position="1"/>
        <end position="75"/>
    </location>
</feature>
<gene>
    <name evidence="3" type="ORF">GTHE00462_LOCUS1417</name>
    <name evidence="4" type="ORF">GTHE00462_LOCUS1438</name>
</gene>
<dbReference type="Gene3D" id="2.30.42.10">
    <property type="match status" value="1"/>
</dbReference>
<name>A0A6U5VYX4_GUITH</name>
<dbReference type="EMBL" id="HBKN01001636">
    <property type="protein sequence ID" value="CAE2192106.1"/>
    <property type="molecule type" value="Transcribed_RNA"/>
</dbReference>
<dbReference type="PANTHER" id="PTHR21580">
    <property type="entry name" value="SHIPPO-1-RELATED"/>
    <property type="match status" value="1"/>
</dbReference>
<dbReference type="Pfam" id="PF07004">
    <property type="entry name" value="SHIPPO-rpt"/>
    <property type="match status" value="3"/>
</dbReference>
<dbReference type="InterPro" id="IPR036034">
    <property type="entry name" value="PDZ_sf"/>
</dbReference>
<evidence type="ECO:0000259" key="2">
    <source>
        <dbReference type="PROSITE" id="PS50106"/>
    </source>
</evidence>
<sequence length="589" mass="63762">MSACGVGVTVEYGKGGYVITNLKVKGPAHRDGTLRIGDVICSIDGRDVSSSSLSIAPLVLGLAGTPIEIGYRRQGQDAVRYVRLIRGGMRGKRPFLSSPSQFSDEDELAAPRAASSLSLPNDILVHLFDIDEEANSSPTSEQGSSQAAPSPEERTISTRPRTSMSRPTTSSRSTAVGFSIITVQQGIDAHELGLSLQDAAEQASRPKASRVPEMKLKEAEQRQAEEGTSDSLPRQTGRRRKGVKRGGHIEEILALSKDVPGVGRYSPPPLLRLTGGFKFGSERRTFGVSSSDTPGVGQYDVTRLQSSSKGLWSFGGSKRFAGASQQEEMPGPGEYQPETVNLSRSVGSKFGKARRGRLSNVEPNVPGPGAYGQDEEEEEEEEEEEKKKAQQRPLLPRSFYLDAELRRSSSMPGPLDYCTTHQPSWSRTQAGVSIGRASMHANQARSGATPGPGSYRTRAGHARRFFSFPRADSRSKKSSRSPGPGSYGIFSPTRATGVNLSSGVGHVPLHEADQLPGPGEYNVKTFASSGGWRYMPGKLKRDSYLAIDPSIPGPGQYNPADLPDPYSLPRHGKQWKSMLAHYPYQRFRV</sequence>
<feature type="region of interest" description="Disordered" evidence="1">
    <location>
        <begin position="466"/>
        <end position="487"/>
    </location>
</feature>
<dbReference type="SMART" id="SM00228">
    <property type="entry name" value="PDZ"/>
    <property type="match status" value="1"/>
</dbReference>
<organism evidence="4">
    <name type="scientific">Guillardia theta</name>
    <name type="common">Cryptophyte</name>
    <name type="synonym">Cryptomonas phi</name>
    <dbReference type="NCBI Taxonomy" id="55529"/>
    <lineage>
        <taxon>Eukaryota</taxon>
        <taxon>Cryptophyceae</taxon>
        <taxon>Pyrenomonadales</taxon>
        <taxon>Geminigeraceae</taxon>
        <taxon>Guillardia</taxon>
    </lineage>
</organism>
<reference evidence="4" key="1">
    <citation type="submission" date="2021-01" db="EMBL/GenBank/DDBJ databases">
        <authorList>
            <person name="Corre E."/>
            <person name="Pelletier E."/>
            <person name="Niang G."/>
            <person name="Scheremetjew M."/>
            <person name="Finn R."/>
            <person name="Kale V."/>
            <person name="Holt S."/>
            <person name="Cochrane G."/>
            <person name="Meng A."/>
            <person name="Brown T."/>
            <person name="Cohen L."/>
        </authorList>
    </citation>
    <scope>NUCLEOTIDE SEQUENCE</scope>
    <source>
        <strain evidence="4">CCMP 2712</strain>
    </source>
</reference>
<dbReference type="InterPro" id="IPR001478">
    <property type="entry name" value="PDZ"/>
</dbReference>
<evidence type="ECO:0000313" key="4">
    <source>
        <dbReference type="EMBL" id="CAE2192127.1"/>
    </source>
</evidence>
<dbReference type="EMBL" id="HBKN01001658">
    <property type="protein sequence ID" value="CAE2192127.1"/>
    <property type="molecule type" value="Transcribed_RNA"/>
</dbReference>
<dbReference type="AlphaFoldDB" id="A0A6U5VYX4"/>
<dbReference type="PROSITE" id="PS50106">
    <property type="entry name" value="PDZ"/>
    <property type="match status" value="1"/>
</dbReference>
<feature type="compositionally biased region" description="Polar residues" evidence="1">
    <location>
        <begin position="135"/>
        <end position="148"/>
    </location>
</feature>
<accession>A0A6U5VYX4</accession>